<feature type="non-terminal residue" evidence="4">
    <location>
        <position position="130"/>
    </location>
</feature>
<feature type="repeat" description="ANK" evidence="3">
    <location>
        <begin position="37"/>
        <end position="70"/>
    </location>
</feature>
<dbReference type="Pfam" id="PF12796">
    <property type="entry name" value="Ank_2"/>
    <property type="match status" value="1"/>
</dbReference>
<keyword evidence="5" id="KW-1185">Reference proteome</keyword>
<evidence type="ECO:0000313" key="5">
    <source>
        <dbReference type="Proteomes" id="UP000094236"/>
    </source>
</evidence>
<dbReference type="PANTHER" id="PTHR24180">
    <property type="entry name" value="CYCLIN-DEPENDENT KINASE INHIBITOR 2C-RELATED"/>
    <property type="match status" value="1"/>
</dbReference>
<dbReference type="OrthoDB" id="9995210at2759"/>
<keyword evidence="1" id="KW-0677">Repeat</keyword>
<dbReference type="PANTHER" id="PTHR24180:SF53">
    <property type="entry name" value="ANKYRIN REPEAT-CONTAINING PROTEIN C105.02C"/>
    <property type="match status" value="1"/>
</dbReference>
<feature type="non-terminal residue" evidence="4">
    <location>
        <position position="1"/>
    </location>
</feature>
<dbReference type="SMART" id="SM00248">
    <property type="entry name" value="ANK"/>
    <property type="match status" value="2"/>
</dbReference>
<evidence type="ECO:0000256" key="1">
    <source>
        <dbReference type="ARBA" id="ARBA00022737"/>
    </source>
</evidence>
<dbReference type="Gene3D" id="1.25.40.20">
    <property type="entry name" value="Ankyrin repeat-containing domain"/>
    <property type="match status" value="1"/>
</dbReference>
<sequence length="130" mass="14259">LLSAARLNNTELMEQLISEVGDHEVLADLINNCVDLLGNTSLHLASKYGSYEVMDIILDQEGVEVDPVNSIEGNTPLHVAVQYSKEEPEHGCFIIETLVDAGADPKLKNKAGLKPIDLVDSNNEEYEKII</sequence>
<dbReference type="PROSITE" id="PS50088">
    <property type="entry name" value="ANK_REPEAT"/>
    <property type="match status" value="2"/>
</dbReference>
<dbReference type="PROSITE" id="PS50297">
    <property type="entry name" value="ANK_REP_REGION"/>
    <property type="match status" value="2"/>
</dbReference>
<dbReference type="EMBL" id="KV454011">
    <property type="protein sequence ID" value="ODV98294.1"/>
    <property type="molecule type" value="Genomic_DNA"/>
</dbReference>
<dbReference type="STRING" id="669874.A0A1E4U2Q9"/>
<feature type="repeat" description="ANK" evidence="3">
    <location>
        <begin position="72"/>
        <end position="110"/>
    </location>
</feature>
<gene>
    <name evidence="4" type="ORF">PACTADRAFT_30271</name>
</gene>
<evidence type="ECO:0000256" key="3">
    <source>
        <dbReference type="PROSITE-ProRule" id="PRU00023"/>
    </source>
</evidence>
<proteinExistence type="predicted"/>
<dbReference type="SUPFAM" id="SSF48403">
    <property type="entry name" value="Ankyrin repeat"/>
    <property type="match status" value="1"/>
</dbReference>
<dbReference type="InterPro" id="IPR002110">
    <property type="entry name" value="Ankyrin_rpt"/>
</dbReference>
<dbReference type="AlphaFoldDB" id="A0A1E4U2Q9"/>
<dbReference type="Proteomes" id="UP000094236">
    <property type="component" value="Unassembled WGS sequence"/>
</dbReference>
<dbReference type="PRINTS" id="PR01415">
    <property type="entry name" value="ANKYRIN"/>
</dbReference>
<reference evidence="5" key="1">
    <citation type="submission" date="2016-05" db="EMBL/GenBank/DDBJ databases">
        <title>Comparative genomics of biotechnologically important yeasts.</title>
        <authorList>
            <consortium name="DOE Joint Genome Institute"/>
            <person name="Riley R."/>
            <person name="Haridas S."/>
            <person name="Wolfe K.H."/>
            <person name="Lopes M.R."/>
            <person name="Hittinger C.T."/>
            <person name="Goker M."/>
            <person name="Salamov A."/>
            <person name="Wisecaver J."/>
            <person name="Long T.M."/>
            <person name="Aerts A.L."/>
            <person name="Barry K."/>
            <person name="Choi C."/>
            <person name="Clum A."/>
            <person name="Coughlan A.Y."/>
            <person name="Deshpande S."/>
            <person name="Douglass A.P."/>
            <person name="Hanson S.J."/>
            <person name="Klenk H.-P."/>
            <person name="Labutti K."/>
            <person name="Lapidus A."/>
            <person name="Lindquist E."/>
            <person name="Lipzen A."/>
            <person name="Meier-Kolthoff J.P."/>
            <person name="Ohm R.A."/>
            <person name="Otillar R.P."/>
            <person name="Pangilinan J."/>
            <person name="Peng Y."/>
            <person name="Rokas A."/>
            <person name="Rosa C.A."/>
            <person name="Scheuner C."/>
            <person name="Sibirny A.A."/>
            <person name="Slot J.C."/>
            <person name="Stielow J.B."/>
            <person name="Sun H."/>
            <person name="Kurtzman C.P."/>
            <person name="Blackwell M."/>
            <person name="Grigoriev I.V."/>
            <person name="Jeffries T.W."/>
        </authorList>
    </citation>
    <scope>NUCLEOTIDE SEQUENCE [LARGE SCALE GENOMIC DNA]</scope>
    <source>
        <strain evidence="5">NRRL Y-2460</strain>
    </source>
</reference>
<protein>
    <submittedName>
        <fullName evidence="4">Uncharacterized protein</fullName>
    </submittedName>
</protein>
<evidence type="ECO:0000256" key="2">
    <source>
        <dbReference type="ARBA" id="ARBA00023043"/>
    </source>
</evidence>
<name>A0A1E4U2Q9_PACTA</name>
<accession>A0A1E4U2Q9</accession>
<organism evidence="4 5">
    <name type="scientific">Pachysolen tannophilus NRRL Y-2460</name>
    <dbReference type="NCBI Taxonomy" id="669874"/>
    <lineage>
        <taxon>Eukaryota</taxon>
        <taxon>Fungi</taxon>
        <taxon>Dikarya</taxon>
        <taxon>Ascomycota</taxon>
        <taxon>Saccharomycotina</taxon>
        <taxon>Pichiomycetes</taxon>
        <taxon>Pachysolenaceae</taxon>
        <taxon>Pachysolen</taxon>
    </lineage>
</organism>
<dbReference type="InterPro" id="IPR051637">
    <property type="entry name" value="Ank_repeat_dom-contain_49"/>
</dbReference>
<dbReference type="GO" id="GO:0005737">
    <property type="term" value="C:cytoplasm"/>
    <property type="evidence" value="ECO:0007669"/>
    <property type="project" value="EnsemblFungi"/>
</dbReference>
<keyword evidence="2 3" id="KW-0040">ANK repeat</keyword>
<evidence type="ECO:0000313" key="4">
    <source>
        <dbReference type="EMBL" id="ODV98294.1"/>
    </source>
</evidence>
<dbReference type="InterPro" id="IPR036770">
    <property type="entry name" value="Ankyrin_rpt-contain_sf"/>
</dbReference>